<evidence type="ECO:0000313" key="2">
    <source>
        <dbReference type="EMBL" id="GBP33739.1"/>
    </source>
</evidence>
<name>A0A4C1V575_EUMVA</name>
<keyword evidence="3" id="KW-1185">Reference proteome</keyword>
<sequence length="174" mass="19162">MTHQIRQGARKGRAGAGGGARRPRRTPPRIDTHLNTSSRLRLPPSDCLRPFSSRKQGEYRLSSLVPPVFEACITPATNRLLIRIMTFQLLGDIRGGSVACRPASLRPQPRRSPCDNNETNIVFLAPPTPAQTTPAPRAPLSSHVMNTVHKRKPHATVHCPLRSTQCIIAFNRGV</sequence>
<protein>
    <submittedName>
        <fullName evidence="2">Uncharacterized protein</fullName>
    </submittedName>
</protein>
<accession>A0A4C1V575</accession>
<gene>
    <name evidence="2" type="ORF">EVAR_17067_1</name>
</gene>
<feature type="region of interest" description="Disordered" evidence="1">
    <location>
        <begin position="1"/>
        <end position="52"/>
    </location>
</feature>
<dbReference type="Proteomes" id="UP000299102">
    <property type="component" value="Unassembled WGS sequence"/>
</dbReference>
<evidence type="ECO:0000313" key="3">
    <source>
        <dbReference type="Proteomes" id="UP000299102"/>
    </source>
</evidence>
<reference evidence="2 3" key="1">
    <citation type="journal article" date="2019" name="Commun. Biol.">
        <title>The bagworm genome reveals a unique fibroin gene that provides high tensile strength.</title>
        <authorList>
            <person name="Kono N."/>
            <person name="Nakamura H."/>
            <person name="Ohtoshi R."/>
            <person name="Tomita M."/>
            <person name="Numata K."/>
            <person name="Arakawa K."/>
        </authorList>
    </citation>
    <scope>NUCLEOTIDE SEQUENCE [LARGE SCALE GENOMIC DNA]</scope>
</reference>
<dbReference type="EMBL" id="BGZK01000278">
    <property type="protein sequence ID" value="GBP33739.1"/>
    <property type="molecule type" value="Genomic_DNA"/>
</dbReference>
<dbReference type="OrthoDB" id="10616817at2759"/>
<proteinExistence type="predicted"/>
<comment type="caution">
    <text evidence="2">The sequence shown here is derived from an EMBL/GenBank/DDBJ whole genome shotgun (WGS) entry which is preliminary data.</text>
</comment>
<organism evidence="2 3">
    <name type="scientific">Eumeta variegata</name>
    <name type="common">Bagworm moth</name>
    <name type="synonym">Eumeta japonica</name>
    <dbReference type="NCBI Taxonomy" id="151549"/>
    <lineage>
        <taxon>Eukaryota</taxon>
        <taxon>Metazoa</taxon>
        <taxon>Ecdysozoa</taxon>
        <taxon>Arthropoda</taxon>
        <taxon>Hexapoda</taxon>
        <taxon>Insecta</taxon>
        <taxon>Pterygota</taxon>
        <taxon>Neoptera</taxon>
        <taxon>Endopterygota</taxon>
        <taxon>Lepidoptera</taxon>
        <taxon>Glossata</taxon>
        <taxon>Ditrysia</taxon>
        <taxon>Tineoidea</taxon>
        <taxon>Psychidae</taxon>
        <taxon>Oiketicinae</taxon>
        <taxon>Eumeta</taxon>
    </lineage>
</organism>
<dbReference type="AlphaFoldDB" id="A0A4C1V575"/>
<evidence type="ECO:0000256" key="1">
    <source>
        <dbReference type="SAM" id="MobiDB-lite"/>
    </source>
</evidence>